<protein>
    <submittedName>
        <fullName evidence="1">Uncharacterized protein</fullName>
    </submittedName>
</protein>
<dbReference type="AlphaFoldDB" id="A0A5B7G821"/>
<comment type="caution">
    <text evidence="1">The sequence shown here is derived from an EMBL/GenBank/DDBJ whole genome shotgun (WGS) entry which is preliminary data.</text>
</comment>
<reference evidence="1 2" key="1">
    <citation type="submission" date="2019-05" db="EMBL/GenBank/DDBJ databases">
        <title>Another draft genome of Portunus trituberculatus and its Hox gene families provides insights of decapod evolution.</title>
        <authorList>
            <person name="Jeong J.-H."/>
            <person name="Song I."/>
            <person name="Kim S."/>
            <person name="Choi T."/>
            <person name="Kim D."/>
            <person name="Ryu S."/>
            <person name="Kim W."/>
        </authorList>
    </citation>
    <scope>NUCLEOTIDE SEQUENCE [LARGE SCALE GENOMIC DNA]</scope>
    <source>
        <tissue evidence="1">Muscle</tissue>
    </source>
</reference>
<organism evidence="1 2">
    <name type="scientific">Portunus trituberculatus</name>
    <name type="common">Swimming crab</name>
    <name type="synonym">Neptunus trituberculatus</name>
    <dbReference type="NCBI Taxonomy" id="210409"/>
    <lineage>
        <taxon>Eukaryota</taxon>
        <taxon>Metazoa</taxon>
        <taxon>Ecdysozoa</taxon>
        <taxon>Arthropoda</taxon>
        <taxon>Crustacea</taxon>
        <taxon>Multicrustacea</taxon>
        <taxon>Malacostraca</taxon>
        <taxon>Eumalacostraca</taxon>
        <taxon>Eucarida</taxon>
        <taxon>Decapoda</taxon>
        <taxon>Pleocyemata</taxon>
        <taxon>Brachyura</taxon>
        <taxon>Eubrachyura</taxon>
        <taxon>Portunoidea</taxon>
        <taxon>Portunidae</taxon>
        <taxon>Portuninae</taxon>
        <taxon>Portunus</taxon>
    </lineage>
</organism>
<evidence type="ECO:0000313" key="1">
    <source>
        <dbReference type="EMBL" id="MPC53268.1"/>
    </source>
</evidence>
<name>A0A5B7G821_PORTR</name>
<dbReference type="EMBL" id="VSRR010011497">
    <property type="protein sequence ID" value="MPC53268.1"/>
    <property type="molecule type" value="Genomic_DNA"/>
</dbReference>
<sequence>MVTVVAVVEVVMLAPDKGVRLERRGTSAGIKRAEGATKIDPYQAALCTAICCLTQVWCFYPKLKIPPHKSVPLRNEAGRTGVGGMEDGDVRQVKFSPGAVLHTLATLFQLSVMLTRLASSTTLIWRSVYTPIVSCRHTMATVTPSYTAYITPAS</sequence>
<proteinExistence type="predicted"/>
<accession>A0A5B7G821</accession>
<gene>
    <name evidence="1" type="ORF">E2C01_047157</name>
</gene>
<keyword evidence="2" id="KW-1185">Reference proteome</keyword>
<dbReference type="Proteomes" id="UP000324222">
    <property type="component" value="Unassembled WGS sequence"/>
</dbReference>
<evidence type="ECO:0000313" key="2">
    <source>
        <dbReference type="Proteomes" id="UP000324222"/>
    </source>
</evidence>